<organism evidence="2 3">
    <name type="scientific">Mesobacillus campisalis</name>
    <dbReference type="NCBI Taxonomy" id="1408103"/>
    <lineage>
        <taxon>Bacteria</taxon>
        <taxon>Bacillati</taxon>
        <taxon>Bacillota</taxon>
        <taxon>Bacilli</taxon>
        <taxon>Bacillales</taxon>
        <taxon>Bacillaceae</taxon>
        <taxon>Mesobacillus</taxon>
    </lineage>
</organism>
<dbReference type="Proteomes" id="UP000034166">
    <property type="component" value="Unassembled WGS sequence"/>
</dbReference>
<keyword evidence="1" id="KW-1133">Transmembrane helix</keyword>
<keyword evidence="3" id="KW-1185">Reference proteome</keyword>
<evidence type="ECO:0000313" key="2">
    <source>
        <dbReference type="EMBL" id="KKK35249.1"/>
    </source>
</evidence>
<dbReference type="AlphaFoldDB" id="A0A0M2SKP6"/>
<comment type="caution">
    <text evidence="2">The sequence shown here is derived from an EMBL/GenBank/DDBJ whole genome shotgun (WGS) entry which is preliminary data.</text>
</comment>
<feature type="transmembrane region" description="Helical" evidence="1">
    <location>
        <begin position="85"/>
        <end position="105"/>
    </location>
</feature>
<sequence>MKNQWINLFAGTLRVKVTGKGIERFLNQLTRSGILIWNVKRHGTEAVTFQINVQDAKKLRVPARSSQCKIRFIERAGGPFFLRRIWTNSGFLVGAAAFLIILMFLSNMVWGIEIRGASPAIEHQIRKELADMGVKHGSLQFTIKNVDLLQRDLTDKVKEITWVGVELRGTTYHFQVVEKEEPEKQQAYTPQHLVAAKKATIVKMFVEEGESMRSEE</sequence>
<reference evidence="2 3" key="1">
    <citation type="submission" date="2015-04" db="EMBL/GenBank/DDBJ databases">
        <title>Taxonomic description and genome sequence of Bacillus campisalis sp. nov., a novel member of the genus Bacillus isolated from solar saltern.</title>
        <authorList>
            <person name="Mathan Kumar R."/>
            <person name="Kaur G."/>
            <person name="Kumar A."/>
            <person name="Singh N.K."/>
            <person name="Kaur N."/>
            <person name="Kumar N."/>
            <person name="Mayilraj S."/>
        </authorList>
    </citation>
    <scope>NUCLEOTIDE SEQUENCE [LARGE SCALE GENOMIC DNA]</scope>
    <source>
        <strain evidence="2 3">SA2-6</strain>
    </source>
</reference>
<keyword evidence="1" id="KW-0812">Transmembrane</keyword>
<dbReference type="InterPro" id="IPR010690">
    <property type="entry name" value="YqfD"/>
</dbReference>
<feature type="non-terminal residue" evidence="2">
    <location>
        <position position="216"/>
    </location>
</feature>
<evidence type="ECO:0000256" key="1">
    <source>
        <dbReference type="SAM" id="Phobius"/>
    </source>
</evidence>
<evidence type="ECO:0000313" key="3">
    <source>
        <dbReference type="Proteomes" id="UP000034166"/>
    </source>
</evidence>
<dbReference type="RefSeq" id="WP_046525903.1">
    <property type="nucleotide sequence ID" value="NZ_LAYY01000069.1"/>
</dbReference>
<protein>
    <submittedName>
        <fullName evidence="2">Stage IV sporulation protein</fullName>
    </submittedName>
</protein>
<dbReference type="EMBL" id="LAYY01000069">
    <property type="protein sequence ID" value="KKK35249.1"/>
    <property type="molecule type" value="Genomic_DNA"/>
</dbReference>
<name>A0A0M2SKP6_9BACI</name>
<keyword evidence="1" id="KW-0472">Membrane</keyword>
<proteinExistence type="predicted"/>
<dbReference type="Pfam" id="PF06898">
    <property type="entry name" value="YqfD"/>
    <property type="match status" value="1"/>
</dbReference>
<accession>A0A0M2SKP6</accession>
<gene>
    <name evidence="2" type="ORF">WQ57_22395</name>
</gene>